<reference evidence="2 3" key="1">
    <citation type="journal article" date="2016" name="Genome Announc.">
        <title>Complete Genome Sequence of Thiostrepton-Producing Streptomyces laurentii ATCC 31255.</title>
        <authorList>
            <person name="Doi K."/>
            <person name="Fujino Y."/>
            <person name="Nagayoshi Y."/>
            <person name="Ohshima T."/>
            <person name="Ogata S."/>
        </authorList>
    </citation>
    <scope>NUCLEOTIDE SEQUENCE [LARGE SCALE GENOMIC DNA]</scope>
    <source>
        <strain evidence="2 3">ATCC 31255</strain>
    </source>
</reference>
<sequence>MVRCLRGVRVAEVLRLAVRGPAALLLPLRLSPLHRLLPWLLPRLLLLLRVRRRGRLVPVRRLLRLLRLLSRGAACPAASVPESGHVHERTPSGRDLGLPGQSAAEL</sequence>
<evidence type="ECO:0000313" key="3">
    <source>
        <dbReference type="Proteomes" id="UP000217676"/>
    </source>
</evidence>
<dbReference type="EMBL" id="AP017424">
    <property type="protein sequence ID" value="BAU84415.1"/>
    <property type="molecule type" value="Genomic_DNA"/>
</dbReference>
<accession>A0A160P1B0</accession>
<proteinExistence type="predicted"/>
<keyword evidence="3" id="KW-1185">Reference proteome</keyword>
<organism evidence="2 3">
    <name type="scientific">Streptomyces laurentii</name>
    <dbReference type="NCBI Taxonomy" id="39478"/>
    <lineage>
        <taxon>Bacteria</taxon>
        <taxon>Bacillati</taxon>
        <taxon>Actinomycetota</taxon>
        <taxon>Actinomycetes</taxon>
        <taxon>Kitasatosporales</taxon>
        <taxon>Streptomycetaceae</taxon>
        <taxon>Streptomyces</taxon>
    </lineage>
</organism>
<name>A0A160P1B0_STRLU</name>
<evidence type="ECO:0000313" key="2">
    <source>
        <dbReference type="EMBL" id="BAU84415.1"/>
    </source>
</evidence>
<feature type="region of interest" description="Disordered" evidence="1">
    <location>
        <begin position="74"/>
        <end position="106"/>
    </location>
</feature>
<dbReference type="Proteomes" id="UP000217676">
    <property type="component" value="Chromosome"/>
</dbReference>
<dbReference type="AlphaFoldDB" id="A0A160P1B0"/>
<gene>
    <name evidence="2" type="ORF">SLA_3506</name>
</gene>
<protein>
    <submittedName>
        <fullName evidence="2">Uncharacterized protein</fullName>
    </submittedName>
</protein>
<evidence type="ECO:0000256" key="1">
    <source>
        <dbReference type="SAM" id="MobiDB-lite"/>
    </source>
</evidence>
<dbReference type="KEGG" id="slau:SLA_3506"/>